<evidence type="ECO:0000256" key="7">
    <source>
        <dbReference type="SAM" id="MobiDB-lite"/>
    </source>
</evidence>
<evidence type="ECO:0000256" key="4">
    <source>
        <dbReference type="ARBA" id="ARBA00022801"/>
    </source>
</evidence>
<evidence type="ECO:0000256" key="2">
    <source>
        <dbReference type="ARBA" id="ARBA00008664"/>
    </source>
</evidence>
<keyword evidence="10" id="KW-1185">Reference proteome</keyword>
<feature type="region of interest" description="Disordered" evidence="7">
    <location>
        <begin position="62"/>
        <end position="102"/>
    </location>
</feature>
<dbReference type="EC" id="3.1.4.4" evidence="3"/>
<keyword evidence="6" id="KW-0443">Lipid metabolism</keyword>
<dbReference type="PANTHER" id="PTHR43856:SF1">
    <property type="entry name" value="MITOCHONDRIAL CARDIOLIPIN HYDROLASE"/>
    <property type="match status" value="1"/>
</dbReference>
<name>A0A4V1RJT4_9ACTN</name>
<dbReference type="OrthoDB" id="3740959at2"/>
<dbReference type="PANTHER" id="PTHR43856">
    <property type="entry name" value="CARDIOLIPIN HYDROLASE"/>
    <property type="match status" value="1"/>
</dbReference>
<feature type="compositionally biased region" description="Low complexity" evidence="7">
    <location>
        <begin position="69"/>
        <end position="79"/>
    </location>
</feature>
<gene>
    <name evidence="9" type="ORF">EUA06_15030</name>
</gene>
<dbReference type="Proteomes" id="UP000291838">
    <property type="component" value="Unassembled WGS sequence"/>
</dbReference>
<sequence length="514" mass="57747">MIEVVRRSDSPRLAAGPCAGRRSSKGVSVSRFSTLVLVSSLVLGTALAGGTTASATERNASAATQELTQQAKPQVKQQAPKPPKKWRKWEAPSGPFFNDPHRKEGQFRIERRIVDTIKHTPRGSYIRIAVYSFDRVNVADALIAAYRRGVKVQILLNDHWDTGAMKKIRNVIGTDRTAKSFIYKCKKSCRSAANEYNNLHSKLYLFSQAGKTEDVIATGSHNLTRNAAIHQWNDLYFMSGEHEIFRQFVGLFNDMKNDYNTRQDPLLFCGVPTGAACDDSVDKHTVWAFPRVSGPKNDLVIDTLDKVQCLTPDAEGNVVRTKLALSMHTMRGNRGDYLAAAIRKKWAQGCDVRVMFGLIGYHTKGVIAAPTPRGRIPLRSTGLDYNLDDDFDLNSDGVDDLILDYYSHQKYLVIQGTYNGIPGTEMVITGSSNWASLSTANDEIWLTIRGARVAKKYLGNYNYQWNNTRNSRNAYTTSYANFRVFRDGRWVTERRKVTTLTPENYATGPYWEND</sequence>
<evidence type="ECO:0000256" key="3">
    <source>
        <dbReference type="ARBA" id="ARBA00012027"/>
    </source>
</evidence>
<proteinExistence type="inferred from homology"/>
<evidence type="ECO:0000256" key="6">
    <source>
        <dbReference type="ARBA" id="ARBA00023098"/>
    </source>
</evidence>
<dbReference type="GO" id="GO:0016891">
    <property type="term" value="F:RNA endonuclease activity producing 5'-phosphomonoesters, hydrolytic mechanism"/>
    <property type="evidence" value="ECO:0007669"/>
    <property type="project" value="TreeGrafter"/>
</dbReference>
<keyword evidence="5" id="KW-0442">Lipid degradation</keyword>
<reference evidence="9 10" key="1">
    <citation type="submission" date="2019-01" db="EMBL/GenBank/DDBJ databases">
        <title>Novel species of Nocardioides.</title>
        <authorList>
            <person name="Liu Q."/>
            <person name="Xin Y.-H."/>
        </authorList>
    </citation>
    <scope>NUCLEOTIDE SEQUENCE [LARGE SCALE GENOMIC DNA]</scope>
    <source>
        <strain evidence="9 10">HLT3-15</strain>
    </source>
</reference>
<feature type="region of interest" description="Disordered" evidence="7">
    <location>
        <begin position="1"/>
        <end position="24"/>
    </location>
</feature>
<evidence type="ECO:0000259" key="8">
    <source>
        <dbReference type="Pfam" id="PF13091"/>
    </source>
</evidence>
<dbReference type="Pfam" id="PF13091">
    <property type="entry name" value="PLDc_2"/>
    <property type="match status" value="1"/>
</dbReference>
<dbReference type="Gene3D" id="3.30.870.10">
    <property type="entry name" value="Endonuclease Chain A"/>
    <property type="match status" value="2"/>
</dbReference>
<comment type="similarity">
    <text evidence="2">Belongs to the phospholipase D family.</text>
</comment>
<evidence type="ECO:0000313" key="10">
    <source>
        <dbReference type="Proteomes" id="UP000291838"/>
    </source>
</evidence>
<evidence type="ECO:0000256" key="1">
    <source>
        <dbReference type="ARBA" id="ARBA00000798"/>
    </source>
</evidence>
<keyword evidence="4" id="KW-0378">Hydrolase</keyword>
<protein>
    <recommendedName>
        <fullName evidence="3">phospholipase D</fullName>
        <ecNumber evidence="3">3.1.4.4</ecNumber>
    </recommendedName>
</protein>
<dbReference type="InterPro" id="IPR051406">
    <property type="entry name" value="PLD_domain"/>
</dbReference>
<dbReference type="AlphaFoldDB" id="A0A4V1RJT4"/>
<organism evidence="9 10">
    <name type="scientific">Nocardioides glacieisoli</name>
    <dbReference type="NCBI Taxonomy" id="1168730"/>
    <lineage>
        <taxon>Bacteria</taxon>
        <taxon>Bacillati</taxon>
        <taxon>Actinomycetota</taxon>
        <taxon>Actinomycetes</taxon>
        <taxon>Propionibacteriales</taxon>
        <taxon>Nocardioidaceae</taxon>
        <taxon>Nocardioides</taxon>
    </lineage>
</organism>
<dbReference type="SUPFAM" id="SSF56024">
    <property type="entry name" value="Phospholipase D/nuclease"/>
    <property type="match status" value="2"/>
</dbReference>
<comment type="catalytic activity">
    <reaction evidence="1">
        <text>a 1,2-diacyl-sn-glycero-3-phosphocholine + H2O = a 1,2-diacyl-sn-glycero-3-phosphate + choline + H(+)</text>
        <dbReference type="Rhea" id="RHEA:14445"/>
        <dbReference type="ChEBI" id="CHEBI:15354"/>
        <dbReference type="ChEBI" id="CHEBI:15377"/>
        <dbReference type="ChEBI" id="CHEBI:15378"/>
        <dbReference type="ChEBI" id="CHEBI:57643"/>
        <dbReference type="ChEBI" id="CHEBI:58608"/>
        <dbReference type="EC" id="3.1.4.4"/>
    </reaction>
</comment>
<feature type="compositionally biased region" description="Basic and acidic residues" evidence="7">
    <location>
        <begin position="1"/>
        <end position="10"/>
    </location>
</feature>
<feature type="domain" description="Phospholipase D-like" evidence="8">
    <location>
        <begin position="115"/>
        <end position="254"/>
    </location>
</feature>
<evidence type="ECO:0000256" key="5">
    <source>
        <dbReference type="ARBA" id="ARBA00022963"/>
    </source>
</evidence>
<dbReference type="EMBL" id="SDWS01000006">
    <property type="protein sequence ID" value="RYB89892.1"/>
    <property type="molecule type" value="Genomic_DNA"/>
</dbReference>
<dbReference type="GO" id="GO:0016042">
    <property type="term" value="P:lipid catabolic process"/>
    <property type="evidence" value="ECO:0007669"/>
    <property type="project" value="UniProtKB-KW"/>
</dbReference>
<dbReference type="InterPro" id="IPR025202">
    <property type="entry name" value="PLD-like_dom"/>
</dbReference>
<comment type="caution">
    <text evidence="9">The sequence shown here is derived from an EMBL/GenBank/DDBJ whole genome shotgun (WGS) entry which is preliminary data.</text>
</comment>
<accession>A0A4V1RJT4</accession>
<evidence type="ECO:0000313" key="9">
    <source>
        <dbReference type="EMBL" id="RYB89892.1"/>
    </source>
</evidence>
<dbReference type="GO" id="GO:0004630">
    <property type="term" value="F:phospholipase D activity"/>
    <property type="evidence" value="ECO:0007669"/>
    <property type="project" value="UniProtKB-EC"/>
</dbReference>